<organism evidence="2 3">
    <name type="scientific">Diatrype stigma</name>
    <dbReference type="NCBI Taxonomy" id="117547"/>
    <lineage>
        <taxon>Eukaryota</taxon>
        <taxon>Fungi</taxon>
        <taxon>Dikarya</taxon>
        <taxon>Ascomycota</taxon>
        <taxon>Pezizomycotina</taxon>
        <taxon>Sordariomycetes</taxon>
        <taxon>Xylariomycetidae</taxon>
        <taxon>Xylariales</taxon>
        <taxon>Diatrypaceae</taxon>
        <taxon>Diatrype</taxon>
    </lineage>
</organism>
<evidence type="ECO:0000313" key="2">
    <source>
        <dbReference type="EMBL" id="KAK7754552.1"/>
    </source>
</evidence>
<keyword evidence="3" id="KW-1185">Reference proteome</keyword>
<keyword evidence="1" id="KW-0732">Signal</keyword>
<evidence type="ECO:0000256" key="1">
    <source>
        <dbReference type="SAM" id="SignalP"/>
    </source>
</evidence>
<feature type="signal peptide" evidence="1">
    <location>
        <begin position="1"/>
        <end position="19"/>
    </location>
</feature>
<comment type="caution">
    <text evidence="2">The sequence shown here is derived from an EMBL/GenBank/DDBJ whole genome shotgun (WGS) entry which is preliminary data.</text>
</comment>
<proteinExistence type="predicted"/>
<feature type="chain" id="PRO_5042934720" evidence="1">
    <location>
        <begin position="20"/>
        <end position="188"/>
    </location>
</feature>
<sequence length="188" mass="20496">MQLVTNLLSLALVATSTWASPLVGRQSDLQLYQLQVSSPGHDTIDGQYLVANGTDIGVMLDSQTPVQVYTTPSSKEGGLLELHTYPVGIVDHAIGLHGPPGLMNMVDLANPKGKTTDDDNVVNVWDTFRLVEEKLTNDGTGKWYAFPTQRGGYVVKWYDGSIGITDDYTPVEIIMEGIAKANYNNRPN</sequence>
<evidence type="ECO:0000313" key="3">
    <source>
        <dbReference type="Proteomes" id="UP001320420"/>
    </source>
</evidence>
<reference evidence="2 3" key="1">
    <citation type="submission" date="2024-02" db="EMBL/GenBank/DDBJ databases">
        <title>De novo assembly and annotation of 12 fungi associated with fruit tree decline syndrome in Ontario, Canada.</title>
        <authorList>
            <person name="Sulman M."/>
            <person name="Ellouze W."/>
            <person name="Ilyukhin E."/>
        </authorList>
    </citation>
    <scope>NUCLEOTIDE SEQUENCE [LARGE SCALE GENOMIC DNA]</scope>
    <source>
        <strain evidence="2 3">M11/M66-122</strain>
    </source>
</reference>
<dbReference type="AlphaFoldDB" id="A0AAN9UWJ1"/>
<dbReference type="Proteomes" id="UP001320420">
    <property type="component" value="Unassembled WGS sequence"/>
</dbReference>
<protein>
    <submittedName>
        <fullName evidence="2">Uncharacterized protein</fullName>
    </submittedName>
</protein>
<gene>
    <name evidence="2" type="ORF">SLS62_003573</name>
</gene>
<dbReference type="EMBL" id="JAKJXP020000020">
    <property type="protein sequence ID" value="KAK7754552.1"/>
    <property type="molecule type" value="Genomic_DNA"/>
</dbReference>
<name>A0AAN9UWJ1_9PEZI</name>
<accession>A0AAN9UWJ1</accession>